<organism evidence="4 5">
    <name type="scientific">Stieleria neptunia</name>
    <dbReference type="NCBI Taxonomy" id="2527979"/>
    <lineage>
        <taxon>Bacteria</taxon>
        <taxon>Pseudomonadati</taxon>
        <taxon>Planctomycetota</taxon>
        <taxon>Planctomycetia</taxon>
        <taxon>Pirellulales</taxon>
        <taxon>Pirellulaceae</taxon>
        <taxon>Stieleria</taxon>
    </lineage>
</organism>
<dbReference type="KEGG" id="snep:Enr13x_29330"/>
<keyword evidence="1 2" id="KW-0597">Phosphoprotein</keyword>
<dbReference type="Proteomes" id="UP000319004">
    <property type="component" value="Chromosome"/>
</dbReference>
<dbReference type="EMBL" id="CP037423">
    <property type="protein sequence ID" value="QDV43079.1"/>
    <property type="molecule type" value="Genomic_DNA"/>
</dbReference>
<dbReference type="GO" id="GO:0000160">
    <property type="term" value="P:phosphorelay signal transduction system"/>
    <property type="evidence" value="ECO:0007669"/>
    <property type="project" value="InterPro"/>
</dbReference>
<proteinExistence type="predicted"/>
<dbReference type="Pfam" id="PF00072">
    <property type="entry name" value="Response_reg"/>
    <property type="match status" value="1"/>
</dbReference>
<evidence type="ECO:0000259" key="3">
    <source>
        <dbReference type="PROSITE" id="PS50110"/>
    </source>
</evidence>
<dbReference type="RefSeq" id="WP_145386915.1">
    <property type="nucleotide sequence ID" value="NZ_CP037423.1"/>
</dbReference>
<dbReference type="InterPro" id="IPR001789">
    <property type="entry name" value="Sig_transdc_resp-reg_receiver"/>
</dbReference>
<protein>
    <submittedName>
        <fullName evidence="4">Nitrogen assimilation regulatory protein</fullName>
    </submittedName>
</protein>
<dbReference type="CDD" id="cd00156">
    <property type="entry name" value="REC"/>
    <property type="match status" value="1"/>
</dbReference>
<dbReference type="InterPro" id="IPR011006">
    <property type="entry name" value="CheY-like_superfamily"/>
</dbReference>
<evidence type="ECO:0000313" key="5">
    <source>
        <dbReference type="Proteomes" id="UP000319004"/>
    </source>
</evidence>
<dbReference type="OrthoDB" id="9808843at2"/>
<dbReference type="InterPro" id="IPR050595">
    <property type="entry name" value="Bact_response_regulator"/>
</dbReference>
<feature type="domain" description="Response regulatory" evidence="3">
    <location>
        <begin position="8"/>
        <end position="122"/>
    </location>
</feature>
<gene>
    <name evidence="4" type="primary">ntrC_2</name>
    <name evidence="4" type="ORF">Enr13x_29330</name>
</gene>
<dbReference type="SUPFAM" id="SSF52172">
    <property type="entry name" value="CheY-like"/>
    <property type="match status" value="1"/>
</dbReference>
<name>A0A518HQE8_9BACT</name>
<keyword evidence="5" id="KW-1185">Reference proteome</keyword>
<dbReference type="PANTHER" id="PTHR44591">
    <property type="entry name" value="STRESS RESPONSE REGULATOR PROTEIN 1"/>
    <property type="match status" value="1"/>
</dbReference>
<evidence type="ECO:0000256" key="2">
    <source>
        <dbReference type="PROSITE-ProRule" id="PRU00169"/>
    </source>
</evidence>
<feature type="modified residue" description="4-aspartylphosphate" evidence="2">
    <location>
        <position position="57"/>
    </location>
</feature>
<accession>A0A518HQE8</accession>
<dbReference type="PROSITE" id="PS50110">
    <property type="entry name" value="RESPONSE_REGULATORY"/>
    <property type="match status" value="1"/>
</dbReference>
<evidence type="ECO:0000313" key="4">
    <source>
        <dbReference type="EMBL" id="QDV43079.1"/>
    </source>
</evidence>
<dbReference type="AlphaFoldDB" id="A0A518HQE8"/>
<evidence type="ECO:0000256" key="1">
    <source>
        <dbReference type="ARBA" id="ARBA00022553"/>
    </source>
</evidence>
<dbReference type="PANTHER" id="PTHR44591:SF25">
    <property type="entry name" value="CHEMOTAXIS TWO-COMPONENT RESPONSE REGULATOR"/>
    <property type="match status" value="1"/>
</dbReference>
<reference evidence="4 5" key="1">
    <citation type="submission" date="2019-03" db="EMBL/GenBank/DDBJ databases">
        <title>Deep-cultivation of Planctomycetes and their phenomic and genomic characterization uncovers novel biology.</title>
        <authorList>
            <person name="Wiegand S."/>
            <person name="Jogler M."/>
            <person name="Boedeker C."/>
            <person name="Pinto D."/>
            <person name="Vollmers J."/>
            <person name="Rivas-Marin E."/>
            <person name="Kohn T."/>
            <person name="Peeters S.H."/>
            <person name="Heuer A."/>
            <person name="Rast P."/>
            <person name="Oberbeckmann S."/>
            <person name="Bunk B."/>
            <person name="Jeske O."/>
            <person name="Meyerdierks A."/>
            <person name="Storesund J.E."/>
            <person name="Kallscheuer N."/>
            <person name="Luecker S."/>
            <person name="Lage O.M."/>
            <person name="Pohl T."/>
            <person name="Merkel B.J."/>
            <person name="Hornburger P."/>
            <person name="Mueller R.-W."/>
            <person name="Bruemmer F."/>
            <person name="Labrenz M."/>
            <person name="Spormann A.M."/>
            <person name="Op den Camp H."/>
            <person name="Overmann J."/>
            <person name="Amann R."/>
            <person name="Jetten M.S.M."/>
            <person name="Mascher T."/>
            <person name="Medema M.H."/>
            <person name="Devos D.P."/>
            <person name="Kaster A.-K."/>
            <person name="Ovreas L."/>
            <person name="Rohde M."/>
            <person name="Galperin M.Y."/>
            <person name="Jogler C."/>
        </authorList>
    </citation>
    <scope>NUCLEOTIDE SEQUENCE [LARGE SCALE GENOMIC DNA]</scope>
    <source>
        <strain evidence="4 5">Enr13</strain>
    </source>
</reference>
<sequence length="126" mass="13789">MPVNKQAHVVIVEDDPDVRDSLCAIITALGHQCVAFESAEKTLCYQELADCDCLLVDFNLPGMSGTDFLQEVQQFSDPPPACLYTGRVDPRIHDAAAGLQNTLVLEKGNDSNSIANYLQQLLDQSH</sequence>
<dbReference type="SMART" id="SM00448">
    <property type="entry name" value="REC"/>
    <property type="match status" value="1"/>
</dbReference>
<dbReference type="Gene3D" id="3.40.50.2300">
    <property type="match status" value="1"/>
</dbReference>